<dbReference type="EMBL" id="JBDJPC010000013">
    <property type="protein sequence ID" value="KAL1488740.1"/>
    <property type="molecule type" value="Genomic_DNA"/>
</dbReference>
<name>A0ABD1E317_HYPHA</name>
<dbReference type="Gene3D" id="3.30.420.10">
    <property type="entry name" value="Ribonuclease H-like superfamily/Ribonuclease H"/>
    <property type="match status" value="1"/>
</dbReference>
<accession>A0ABD1E317</accession>
<evidence type="ECO:0000313" key="2">
    <source>
        <dbReference type="Proteomes" id="UP001566132"/>
    </source>
</evidence>
<keyword evidence="2" id="KW-1185">Reference proteome</keyword>
<organism evidence="1 2">
    <name type="scientific">Hypothenemus hampei</name>
    <name type="common">Coffee berry borer</name>
    <dbReference type="NCBI Taxonomy" id="57062"/>
    <lineage>
        <taxon>Eukaryota</taxon>
        <taxon>Metazoa</taxon>
        <taxon>Ecdysozoa</taxon>
        <taxon>Arthropoda</taxon>
        <taxon>Hexapoda</taxon>
        <taxon>Insecta</taxon>
        <taxon>Pterygota</taxon>
        <taxon>Neoptera</taxon>
        <taxon>Endopterygota</taxon>
        <taxon>Coleoptera</taxon>
        <taxon>Polyphaga</taxon>
        <taxon>Cucujiformia</taxon>
        <taxon>Curculionidae</taxon>
        <taxon>Scolytinae</taxon>
        <taxon>Hypothenemus</taxon>
    </lineage>
</organism>
<comment type="caution">
    <text evidence="1">The sequence shown here is derived from an EMBL/GenBank/DDBJ whole genome shotgun (WGS) entry which is preliminary data.</text>
</comment>
<dbReference type="PANTHER" id="PTHR47326:SF1">
    <property type="entry name" value="HTH PSQ-TYPE DOMAIN-CONTAINING PROTEIN"/>
    <property type="match status" value="1"/>
</dbReference>
<dbReference type="Proteomes" id="UP001566132">
    <property type="component" value="Unassembled WGS sequence"/>
</dbReference>
<sequence length="149" mass="17925">MYPYKVSVVQQLYPLDFGKRIAYCQWFNAHMDNDEILDLSFFSDEAWFHLSGYVNSQNYRTWSTENPHEFVETTLHPVKVRVWIAMSRRRIYGPIFFEEHINARNYVQTLLQPFIEQLDDQELTRGYFQQDSATAHTANLTTRFLEEHY</sequence>
<proteinExistence type="predicted"/>
<dbReference type="AlphaFoldDB" id="A0ABD1E317"/>
<evidence type="ECO:0000313" key="1">
    <source>
        <dbReference type="EMBL" id="KAL1488740.1"/>
    </source>
</evidence>
<reference evidence="1 2" key="1">
    <citation type="submission" date="2024-05" db="EMBL/GenBank/DDBJ databases">
        <title>Genetic variation in Jamaican populations of the coffee berry borer (Hypothenemus hampei).</title>
        <authorList>
            <person name="Errbii M."/>
            <person name="Myrie A."/>
        </authorList>
    </citation>
    <scope>NUCLEOTIDE SEQUENCE [LARGE SCALE GENOMIC DNA]</scope>
    <source>
        <strain evidence="1">JA-Hopewell-2020-01-JO</strain>
        <tissue evidence="1">Whole body</tissue>
    </source>
</reference>
<evidence type="ECO:0008006" key="3">
    <source>
        <dbReference type="Google" id="ProtNLM"/>
    </source>
</evidence>
<protein>
    <recommendedName>
        <fullName evidence="3">Transposase</fullName>
    </recommendedName>
</protein>
<dbReference type="InterPro" id="IPR036397">
    <property type="entry name" value="RNaseH_sf"/>
</dbReference>
<dbReference type="PANTHER" id="PTHR47326">
    <property type="entry name" value="TRANSPOSABLE ELEMENT TC3 TRANSPOSASE-LIKE PROTEIN"/>
    <property type="match status" value="1"/>
</dbReference>
<gene>
    <name evidence="1" type="ORF">ABEB36_014539</name>
</gene>